<accession>A0A8J3J4R8</accession>
<evidence type="ECO:0000259" key="4">
    <source>
        <dbReference type="PROSITE" id="PS51118"/>
    </source>
</evidence>
<dbReference type="AlphaFoldDB" id="A0A8J3J4R8"/>
<keyword evidence="1" id="KW-0805">Transcription regulation</keyword>
<evidence type="ECO:0000313" key="6">
    <source>
        <dbReference type="Proteomes" id="UP000612808"/>
    </source>
</evidence>
<evidence type="ECO:0000313" key="5">
    <source>
        <dbReference type="EMBL" id="GID10122.1"/>
    </source>
</evidence>
<proteinExistence type="predicted"/>
<evidence type="ECO:0000256" key="3">
    <source>
        <dbReference type="ARBA" id="ARBA00023163"/>
    </source>
</evidence>
<keyword evidence="3" id="KW-0804">Transcription</keyword>
<dbReference type="SUPFAM" id="SSF46785">
    <property type="entry name" value="Winged helix' DNA-binding domain"/>
    <property type="match status" value="1"/>
</dbReference>
<dbReference type="Gene3D" id="1.10.10.10">
    <property type="entry name" value="Winged helix-like DNA-binding domain superfamily/Winged helix DNA-binding domain"/>
    <property type="match status" value="1"/>
</dbReference>
<feature type="domain" description="HTH hxlR-type" evidence="4">
    <location>
        <begin position="22"/>
        <end position="120"/>
    </location>
</feature>
<dbReference type="PANTHER" id="PTHR33204:SF37">
    <property type="entry name" value="HTH-TYPE TRANSCRIPTIONAL REGULATOR YODB"/>
    <property type="match status" value="1"/>
</dbReference>
<evidence type="ECO:0000256" key="1">
    <source>
        <dbReference type="ARBA" id="ARBA00023015"/>
    </source>
</evidence>
<organism evidence="5 6">
    <name type="scientific">Actinocatenispora rupis</name>
    <dbReference type="NCBI Taxonomy" id="519421"/>
    <lineage>
        <taxon>Bacteria</taxon>
        <taxon>Bacillati</taxon>
        <taxon>Actinomycetota</taxon>
        <taxon>Actinomycetes</taxon>
        <taxon>Micromonosporales</taxon>
        <taxon>Micromonosporaceae</taxon>
        <taxon>Actinocatenispora</taxon>
    </lineage>
</organism>
<protein>
    <recommendedName>
        <fullName evidence="4">HTH hxlR-type domain-containing protein</fullName>
    </recommendedName>
</protein>
<dbReference type="Pfam" id="PF01638">
    <property type="entry name" value="HxlR"/>
    <property type="match status" value="1"/>
</dbReference>
<sequence length="131" mass="14207">MGKSAGKGAARRPVGDVFHSDCPARMVLDHVTGRWGVLILTALRGGDLRFHELRGRIEGISDKMLSQTLRVLVRDGLVRRTVEPAAPPRVSYALTGLGEGVTEPLGALTGWIRTHARQILTAQDAYDRATP</sequence>
<keyword evidence="6" id="KW-1185">Reference proteome</keyword>
<dbReference type="PANTHER" id="PTHR33204">
    <property type="entry name" value="TRANSCRIPTIONAL REGULATOR, MARR FAMILY"/>
    <property type="match status" value="1"/>
</dbReference>
<dbReference type="EMBL" id="BOMB01000004">
    <property type="protein sequence ID" value="GID10122.1"/>
    <property type="molecule type" value="Genomic_DNA"/>
</dbReference>
<dbReference type="InterPro" id="IPR002577">
    <property type="entry name" value="HTH_HxlR"/>
</dbReference>
<dbReference type="PROSITE" id="PS51118">
    <property type="entry name" value="HTH_HXLR"/>
    <property type="match status" value="1"/>
</dbReference>
<reference evidence="5" key="1">
    <citation type="submission" date="2021-01" db="EMBL/GenBank/DDBJ databases">
        <title>Whole genome shotgun sequence of Actinocatenispora rupis NBRC 107355.</title>
        <authorList>
            <person name="Komaki H."/>
            <person name="Tamura T."/>
        </authorList>
    </citation>
    <scope>NUCLEOTIDE SEQUENCE</scope>
    <source>
        <strain evidence="5">NBRC 107355</strain>
    </source>
</reference>
<evidence type="ECO:0000256" key="2">
    <source>
        <dbReference type="ARBA" id="ARBA00023125"/>
    </source>
</evidence>
<name>A0A8J3J4R8_9ACTN</name>
<dbReference type="InterPro" id="IPR036390">
    <property type="entry name" value="WH_DNA-bd_sf"/>
</dbReference>
<dbReference type="RefSeq" id="WP_275408581.1">
    <property type="nucleotide sequence ID" value="NZ_BAAAZM010000002.1"/>
</dbReference>
<gene>
    <name evidence="5" type="ORF">Aru02nite_10110</name>
</gene>
<comment type="caution">
    <text evidence="5">The sequence shown here is derived from an EMBL/GenBank/DDBJ whole genome shotgun (WGS) entry which is preliminary data.</text>
</comment>
<keyword evidence="2" id="KW-0238">DNA-binding</keyword>
<dbReference type="GO" id="GO:0003677">
    <property type="term" value="F:DNA binding"/>
    <property type="evidence" value="ECO:0007669"/>
    <property type="project" value="UniProtKB-KW"/>
</dbReference>
<dbReference type="Proteomes" id="UP000612808">
    <property type="component" value="Unassembled WGS sequence"/>
</dbReference>
<dbReference type="InterPro" id="IPR036388">
    <property type="entry name" value="WH-like_DNA-bd_sf"/>
</dbReference>